<organism evidence="1 2">
    <name type="scientific">Cronartium quercuum f. sp. fusiforme G11</name>
    <dbReference type="NCBI Taxonomy" id="708437"/>
    <lineage>
        <taxon>Eukaryota</taxon>
        <taxon>Fungi</taxon>
        <taxon>Dikarya</taxon>
        <taxon>Basidiomycota</taxon>
        <taxon>Pucciniomycotina</taxon>
        <taxon>Pucciniomycetes</taxon>
        <taxon>Pucciniales</taxon>
        <taxon>Coleosporiaceae</taxon>
        <taxon>Cronartium</taxon>
    </lineage>
</organism>
<proteinExistence type="predicted"/>
<name>A0A9P6T6T8_9BASI</name>
<evidence type="ECO:0000313" key="1">
    <source>
        <dbReference type="EMBL" id="KAG0141201.1"/>
    </source>
</evidence>
<dbReference type="AlphaFoldDB" id="A0A9P6T6T8"/>
<dbReference type="Proteomes" id="UP000886653">
    <property type="component" value="Unassembled WGS sequence"/>
</dbReference>
<accession>A0A9P6T6T8</accession>
<reference evidence="1" key="1">
    <citation type="submission" date="2013-11" db="EMBL/GenBank/DDBJ databases">
        <title>Genome sequence of the fusiform rust pathogen reveals effectors for host alternation and coevolution with pine.</title>
        <authorList>
            <consortium name="DOE Joint Genome Institute"/>
            <person name="Smith K."/>
            <person name="Pendleton A."/>
            <person name="Kubisiak T."/>
            <person name="Anderson C."/>
            <person name="Salamov A."/>
            <person name="Aerts A."/>
            <person name="Riley R."/>
            <person name="Clum A."/>
            <person name="Lindquist E."/>
            <person name="Ence D."/>
            <person name="Campbell M."/>
            <person name="Kronenberg Z."/>
            <person name="Feau N."/>
            <person name="Dhillon B."/>
            <person name="Hamelin R."/>
            <person name="Burleigh J."/>
            <person name="Smith J."/>
            <person name="Yandell M."/>
            <person name="Nelson C."/>
            <person name="Grigoriev I."/>
            <person name="Davis J."/>
        </authorList>
    </citation>
    <scope>NUCLEOTIDE SEQUENCE</scope>
    <source>
        <strain evidence="1">G11</strain>
    </source>
</reference>
<sequence length="380" mass="42733">MASEILISSRTNSSLSSSLKRNTMLRTGKQPMKTQRSFSTVAHVDNRSTCLTPPPTRADSGDYRRIKKAISTRDLKSYGNCWHPVTSQDSRCDDNDSLITSRDVPVGKTPGKLGSLGTLIQWIRDSKKHSSRFVHPPAVSEAQEESYQAVNSKSLKIVSNRTRSGTVPSSLTSSDEFQNTLKAKYSETQPRRHKSNLNRRKTRLSQVRAAPYKKYFVNVNSTKNVYTVDDSENRQEETVSPLISSSDSSVRKVSFEVPTCSDSINHQVIRSLRSISLESNREEHDEDDRSSFHTLDARDYYDFEDEEVSLPKWPDDSLPETEPISPCSITQVLKFDEGDCSNNHRIEESSSFSSSSSLVGFKLRKSKKGLGEFPNRKSSS</sequence>
<dbReference type="EMBL" id="MU167397">
    <property type="protein sequence ID" value="KAG0141201.1"/>
    <property type="molecule type" value="Genomic_DNA"/>
</dbReference>
<gene>
    <name evidence="1" type="ORF">CROQUDRAFT_136269</name>
</gene>
<keyword evidence="2" id="KW-1185">Reference proteome</keyword>
<evidence type="ECO:0000313" key="2">
    <source>
        <dbReference type="Proteomes" id="UP000886653"/>
    </source>
</evidence>
<protein>
    <submittedName>
        <fullName evidence="1">Uncharacterized protein</fullName>
    </submittedName>
</protein>
<comment type="caution">
    <text evidence="1">The sequence shown here is derived from an EMBL/GenBank/DDBJ whole genome shotgun (WGS) entry which is preliminary data.</text>
</comment>